<proteinExistence type="inferred from homology"/>
<name>A0A2T8HWU7_9RHOB</name>
<protein>
    <submittedName>
        <fullName evidence="6">Cro/Cl family transcriptional regulator</fullName>
    </submittedName>
</protein>
<reference evidence="6 7" key="1">
    <citation type="submission" date="2018-04" db="EMBL/GenBank/DDBJ databases">
        <title>Pararhodobacter oceanense sp. nov., isolated from marine intertidal sediment.</title>
        <authorList>
            <person name="Wang X.-L."/>
            <person name="Du Z.-J."/>
        </authorList>
    </citation>
    <scope>NUCLEOTIDE SEQUENCE [LARGE SCALE GENOMIC DNA]</scope>
    <source>
        <strain evidence="6 7">AM505</strain>
    </source>
</reference>
<evidence type="ECO:0000256" key="4">
    <source>
        <dbReference type="ARBA" id="ARBA00023163"/>
    </source>
</evidence>
<gene>
    <name evidence="6" type="ORF">DDE20_07200</name>
</gene>
<dbReference type="EMBL" id="QDKM01000002">
    <property type="protein sequence ID" value="PVH29874.1"/>
    <property type="molecule type" value="Genomic_DNA"/>
</dbReference>
<dbReference type="Gene3D" id="1.10.260.40">
    <property type="entry name" value="lambda repressor-like DNA-binding domains"/>
    <property type="match status" value="1"/>
</dbReference>
<evidence type="ECO:0000256" key="1">
    <source>
        <dbReference type="ARBA" id="ARBA00007227"/>
    </source>
</evidence>
<keyword evidence="2" id="KW-0805">Transcription regulation</keyword>
<dbReference type="Pfam" id="PF09856">
    <property type="entry name" value="ScfRs"/>
    <property type="match status" value="1"/>
</dbReference>
<dbReference type="SUPFAM" id="SSF47413">
    <property type="entry name" value="lambda repressor-like DNA-binding domains"/>
    <property type="match status" value="1"/>
</dbReference>
<dbReference type="PANTHER" id="PTHR46797:SF23">
    <property type="entry name" value="HTH-TYPE TRANSCRIPTIONAL REGULATOR SUTR"/>
    <property type="match status" value="1"/>
</dbReference>
<dbReference type="PROSITE" id="PS50943">
    <property type="entry name" value="HTH_CROC1"/>
    <property type="match status" value="1"/>
</dbReference>
<dbReference type="InterPro" id="IPR050807">
    <property type="entry name" value="TransReg_Diox_bact_type"/>
</dbReference>
<dbReference type="GO" id="GO:0003700">
    <property type="term" value="F:DNA-binding transcription factor activity"/>
    <property type="evidence" value="ECO:0007669"/>
    <property type="project" value="TreeGrafter"/>
</dbReference>
<dbReference type="GO" id="GO:0005829">
    <property type="term" value="C:cytosol"/>
    <property type="evidence" value="ECO:0007669"/>
    <property type="project" value="TreeGrafter"/>
</dbReference>
<evidence type="ECO:0000313" key="7">
    <source>
        <dbReference type="Proteomes" id="UP000245911"/>
    </source>
</evidence>
<dbReference type="PIRSF" id="PIRSF019251">
    <property type="entry name" value="Rv0465c"/>
    <property type="match status" value="1"/>
</dbReference>
<keyword evidence="4" id="KW-0804">Transcription</keyword>
<dbReference type="InterPro" id="IPR026281">
    <property type="entry name" value="HTH_RamB"/>
</dbReference>
<dbReference type="InterPro" id="IPR001387">
    <property type="entry name" value="Cro/C1-type_HTH"/>
</dbReference>
<dbReference type="SMART" id="SM00530">
    <property type="entry name" value="HTH_XRE"/>
    <property type="match status" value="1"/>
</dbReference>
<accession>A0A2T8HWU7</accession>
<keyword evidence="3" id="KW-0238">DNA-binding</keyword>
<dbReference type="CDD" id="cd00093">
    <property type="entry name" value="HTH_XRE"/>
    <property type="match status" value="1"/>
</dbReference>
<evidence type="ECO:0000259" key="5">
    <source>
        <dbReference type="PROSITE" id="PS50943"/>
    </source>
</evidence>
<keyword evidence="7" id="KW-1185">Reference proteome</keyword>
<evidence type="ECO:0000256" key="2">
    <source>
        <dbReference type="ARBA" id="ARBA00023015"/>
    </source>
</evidence>
<dbReference type="Proteomes" id="UP000245911">
    <property type="component" value="Unassembled WGS sequence"/>
</dbReference>
<dbReference type="Pfam" id="PF01381">
    <property type="entry name" value="HTH_3"/>
    <property type="match status" value="1"/>
</dbReference>
<dbReference type="GO" id="GO:0003677">
    <property type="term" value="F:DNA binding"/>
    <property type="evidence" value="ECO:0007669"/>
    <property type="project" value="UniProtKB-KW"/>
</dbReference>
<comment type="caution">
    <text evidence="6">The sequence shown here is derived from an EMBL/GenBank/DDBJ whole genome shotgun (WGS) entry which is preliminary data.</text>
</comment>
<dbReference type="Pfam" id="PF06114">
    <property type="entry name" value="Peptidase_M78"/>
    <property type="match status" value="1"/>
</dbReference>
<dbReference type="RefSeq" id="WP_116557766.1">
    <property type="nucleotide sequence ID" value="NZ_QDKM01000002.1"/>
</dbReference>
<organism evidence="6 7">
    <name type="scientific">Pararhodobacter oceanensis</name>
    <dbReference type="NCBI Taxonomy" id="2172121"/>
    <lineage>
        <taxon>Bacteria</taxon>
        <taxon>Pseudomonadati</taxon>
        <taxon>Pseudomonadota</taxon>
        <taxon>Alphaproteobacteria</taxon>
        <taxon>Rhodobacterales</taxon>
        <taxon>Paracoccaceae</taxon>
        <taxon>Pararhodobacter</taxon>
    </lineage>
</organism>
<evidence type="ECO:0000313" key="6">
    <source>
        <dbReference type="EMBL" id="PVH29874.1"/>
    </source>
</evidence>
<feature type="domain" description="HTH cro/C1-type" evidence="5">
    <location>
        <begin position="12"/>
        <end position="66"/>
    </location>
</feature>
<evidence type="ECO:0000256" key="3">
    <source>
        <dbReference type="ARBA" id="ARBA00023125"/>
    </source>
</evidence>
<dbReference type="OrthoDB" id="1123084at2"/>
<sequence>MAIQKLYAGAKLREIRTRLQLTQKEFAARMGVSLPYLNQMENNNRPVSTAVVLALAREFGTDVTELSTGDSERMVSDLREALADPVFPTPTPSAADLRLVASNAPGVARALLALHHAYRQTHERLASLDEALGHEDRSLRASPWEEVRDFFHYCDNYIDAVDHAAENFARGPESIDARAEKALERRGINLQFSDDPLLRRYDPQRRTLTLSTKASNSSRRFQLLHQLALLTQNELLDATLDLARFQSDEARAIAKIGLANYFAGAAMLPYREFLAAARETRHDLEMLADQFGASIEQVAHRLSTLQRPGAKGVPFFFVRVDQAGTITKRHSATRLQFARYGGSCPLWNVHQAFEVPGRFLRQLAETPDGVRYFCLSRDVSKLGGSFRAPVRRYAISLGCEIRHAGALTYADDMDLSNPQAFEPIGISCRICARPNCHQRSVPPLEHSLTIDFDRRGILPYRIDAPPQ</sequence>
<comment type="similarity">
    <text evidence="1">Belongs to the short-chain fatty acyl-CoA assimilation regulator (ScfR) family.</text>
</comment>
<dbReference type="PANTHER" id="PTHR46797">
    <property type="entry name" value="HTH-TYPE TRANSCRIPTIONAL REGULATOR"/>
    <property type="match status" value="1"/>
</dbReference>
<dbReference type="AlphaFoldDB" id="A0A2T8HWU7"/>
<dbReference type="InterPro" id="IPR010982">
    <property type="entry name" value="Lambda_DNA-bd_dom_sf"/>
</dbReference>
<dbReference type="InterPro" id="IPR010359">
    <property type="entry name" value="IrrE_HExxH"/>
</dbReference>
<dbReference type="InterPro" id="IPR018653">
    <property type="entry name" value="ScfR_C"/>
</dbReference>